<dbReference type="AlphaFoldDB" id="R0KV74"/>
<feature type="region of interest" description="Disordered" evidence="1">
    <location>
        <begin position="1"/>
        <end position="57"/>
    </location>
</feature>
<feature type="non-terminal residue" evidence="2">
    <location>
        <position position="1"/>
    </location>
</feature>
<evidence type="ECO:0000256" key="1">
    <source>
        <dbReference type="SAM" id="MobiDB-lite"/>
    </source>
</evidence>
<sequence>RHRRATRSRLTAPRVLSSPCRGPARGHHRRGHHRGQHPRHQLPRGARLLPVPASERE</sequence>
<evidence type="ECO:0000313" key="3">
    <source>
        <dbReference type="Proteomes" id="UP000296049"/>
    </source>
</evidence>
<feature type="compositionally biased region" description="Basic residues" evidence="1">
    <location>
        <begin position="24"/>
        <end position="42"/>
    </location>
</feature>
<evidence type="ECO:0000313" key="2">
    <source>
        <dbReference type="EMBL" id="EOA93044.1"/>
    </source>
</evidence>
<proteinExistence type="predicted"/>
<keyword evidence="3" id="KW-1185">Reference proteome</keyword>
<reference evidence="3" key="1">
    <citation type="journal article" date="2013" name="Nat. Genet.">
        <title>The duck genome and transcriptome provide insight into an avian influenza virus reservoir species.</title>
        <authorList>
            <person name="Huang Y."/>
            <person name="Li Y."/>
            <person name="Burt D.W."/>
            <person name="Chen H."/>
            <person name="Zhang Y."/>
            <person name="Qian W."/>
            <person name="Kim H."/>
            <person name="Gan S."/>
            <person name="Zhao Y."/>
            <person name="Li J."/>
            <person name="Yi K."/>
            <person name="Feng H."/>
            <person name="Zhu P."/>
            <person name="Li B."/>
            <person name="Liu Q."/>
            <person name="Fairley S."/>
            <person name="Magor K.E."/>
            <person name="Du Z."/>
            <person name="Hu X."/>
            <person name="Goodman L."/>
            <person name="Tafer H."/>
            <person name="Vignal A."/>
            <person name="Lee T."/>
            <person name="Kim K.W."/>
            <person name="Sheng Z."/>
            <person name="An Y."/>
            <person name="Searle S."/>
            <person name="Herrero J."/>
            <person name="Groenen M.A."/>
            <person name="Crooijmans R.P."/>
            <person name="Faraut T."/>
            <person name="Cai Q."/>
            <person name="Webster R.G."/>
            <person name="Aldridge J.R."/>
            <person name="Warren W.C."/>
            <person name="Bartschat S."/>
            <person name="Kehr S."/>
            <person name="Marz M."/>
            <person name="Stadler P.F."/>
            <person name="Smith J."/>
            <person name="Kraus R.H."/>
            <person name="Zhao Y."/>
            <person name="Ren L."/>
            <person name="Fei J."/>
            <person name="Morisson M."/>
            <person name="Kaiser P."/>
            <person name="Griffin D.K."/>
            <person name="Rao M."/>
            <person name="Pitel F."/>
            <person name="Wang J."/>
            <person name="Li N."/>
        </authorList>
    </citation>
    <scope>NUCLEOTIDE SEQUENCE [LARGE SCALE GENOMIC DNA]</scope>
</reference>
<organism evidence="2 3">
    <name type="scientific">Anas platyrhynchos</name>
    <name type="common">Mallard</name>
    <name type="synonym">Anas boschas</name>
    <dbReference type="NCBI Taxonomy" id="8839"/>
    <lineage>
        <taxon>Eukaryota</taxon>
        <taxon>Metazoa</taxon>
        <taxon>Chordata</taxon>
        <taxon>Craniata</taxon>
        <taxon>Vertebrata</taxon>
        <taxon>Euteleostomi</taxon>
        <taxon>Archelosauria</taxon>
        <taxon>Archosauria</taxon>
        <taxon>Dinosauria</taxon>
        <taxon>Saurischia</taxon>
        <taxon>Theropoda</taxon>
        <taxon>Coelurosauria</taxon>
        <taxon>Aves</taxon>
        <taxon>Neognathae</taxon>
        <taxon>Galloanserae</taxon>
        <taxon>Anseriformes</taxon>
        <taxon>Anatidae</taxon>
        <taxon>Anatinae</taxon>
        <taxon>Anas</taxon>
    </lineage>
</organism>
<protein>
    <submittedName>
        <fullName evidence="2">Kin of IRRE-like protein 1</fullName>
    </submittedName>
</protein>
<gene>
    <name evidence="2" type="ORF">Anapl_18705</name>
</gene>
<dbReference type="EMBL" id="KB750180">
    <property type="protein sequence ID" value="EOA93044.1"/>
    <property type="molecule type" value="Genomic_DNA"/>
</dbReference>
<accession>R0KV74</accession>
<name>R0KV74_ANAPL</name>
<dbReference type="Proteomes" id="UP000296049">
    <property type="component" value="Unassembled WGS sequence"/>
</dbReference>